<evidence type="ECO:0000313" key="1">
    <source>
        <dbReference type="EMBL" id="SHF89626.1"/>
    </source>
</evidence>
<accession>A0A1M5FDP4</accession>
<dbReference type="RefSeq" id="WP_073367984.1">
    <property type="nucleotide sequence ID" value="NZ_FQWB01000001.1"/>
</dbReference>
<sequence length="183" mass="20928">MSSEGNNHGPCFNSLKQGKTIKLRYIKPESVKILERLALEKLKERYPNNPYYPKPTYTDSTSNKLIKCVVDYIGFNGFQVEKINSKGFFIDKRKTSTDVLGNKRTIGSVQFIKTNHKNKFYNISTTIKGQNIKILIKSSPIVSKNQDKGSVGSIKQIESAEGLFLIVENFSQFFQWLNEFTKD</sequence>
<reference evidence="2" key="1">
    <citation type="submission" date="2016-11" db="EMBL/GenBank/DDBJ databases">
        <authorList>
            <person name="Varghese N."/>
            <person name="Submissions S."/>
        </authorList>
    </citation>
    <scope>NUCLEOTIDE SEQUENCE [LARGE SCALE GENOMIC DNA]</scope>
    <source>
        <strain evidence="2">DSM 19978</strain>
    </source>
</reference>
<evidence type="ECO:0000313" key="2">
    <source>
        <dbReference type="Proteomes" id="UP000184516"/>
    </source>
</evidence>
<dbReference type="EMBL" id="FQWB01000001">
    <property type="protein sequence ID" value="SHF89626.1"/>
    <property type="molecule type" value="Genomic_DNA"/>
</dbReference>
<dbReference type="Proteomes" id="UP000184516">
    <property type="component" value="Unassembled WGS sequence"/>
</dbReference>
<proteinExistence type="predicted"/>
<protein>
    <submittedName>
        <fullName evidence="1">Uncharacterized protein</fullName>
    </submittedName>
</protein>
<dbReference type="OrthoDB" id="956296at2"/>
<dbReference type="STRING" id="468056.SAMN05443549_101741"/>
<gene>
    <name evidence="1" type="ORF">SAMN05443549_101741</name>
</gene>
<organism evidence="1 2">
    <name type="scientific">Flavobacterium fluvii</name>
    <dbReference type="NCBI Taxonomy" id="468056"/>
    <lineage>
        <taxon>Bacteria</taxon>
        <taxon>Pseudomonadati</taxon>
        <taxon>Bacteroidota</taxon>
        <taxon>Flavobacteriia</taxon>
        <taxon>Flavobacteriales</taxon>
        <taxon>Flavobacteriaceae</taxon>
        <taxon>Flavobacterium</taxon>
    </lineage>
</organism>
<keyword evidence="2" id="KW-1185">Reference proteome</keyword>
<name>A0A1M5FDP4_9FLAO</name>
<dbReference type="AlphaFoldDB" id="A0A1M5FDP4"/>